<name>A0A084G2M5_PSEDA</name>
<dbReference type="Gene3D" id="3.40.50.720">
    <property type="entry name" value="NAD(P)-binding Rossmann-like Domain"/>
    <property type="match status" value="1"/>
</dbReference>
<dbReference type="InterPro" id="IPR002328">
    <property type="entry name" value="ADH_Zn_CS"/>
</dbReference>
<dbReference type="KEGG" id="sapo:SAPIO_CDS7762"/>
<reference evidence="8 9" key="1">
    <citation type="journal article" date="2014" name="Genome Announc.">
        <title>Draft genome sequence of the pathogenic fungus Scedosporium apiospermum.</title>
        <authorList>
            <person name="Vandeputte P."/>
            <person name="Ghamrawi S."/>
            <person name="Rechenmann M."/>
            <person name="Iltis A."/>
            <person name="Giraud S."/>
            <person name="Fleury M."/>
            <person name="Thornton C."/>
            <person name="Delhaes L."/>
            <person name="Meyer W."/>
            <person name="Papon N."/>
            <person name="Bouchara J.P."/>
        </authorList>
    </citation>
    <scope>NUCLEOTIDE SEQUENCE [LARGE SCALE GENOMIC DNA]</scope>
    <source>
        <strain evidence="8 9">IHEM 14462</strain>
    </source>
</reference>
<evidence type="ECO:0000259" key="6">
    <source>
        <dbReference type="Pfam" id="PF00107"/>
    </source>
</evidence>
<accession>A0A084G2M5</accession>
<evidence type="ECO:0000313" key="8">
    <source>
        <dbReference type="EMBL" id="KEZ41587.1"/>
    </source>
</evidence>
<dbReference type="GO" id="GO:0016491">
    <property type="term" value="F:oxidoreductase activity"/>
    <property type="evidence" value="ECO:0007669"/>
    <property type="project" value="UniProtKB-KW"/>
</dbReference>
<feature type="domain" description="Alcohol dehydrogenase-like C-terminal" evidence="6">
    <location>
        <begin position="196"/>
        <end position="322"/>
    </location>
</feature>
<dbReference type="PANTHER" id="PTHR42813">
    <property type="entry name" value="ZINC-TYPE ALCOHOL DEHYDROGENASE-LIKE"/>
    <property type="match status" value="1"/>
</dbReference>
<dbReference type="InterPro" id="IPR013154">
    <property type="entry name" value="ADH-like_N"/>
</dbReference>
<dbReference type="InterPro" id="IPR013149">
    <property type="entry name" value="ADH-like_C"/>
</dbReference>
<dbReference type="HOGENOM" id="CLU_026673_11_3_1"/>
<keyword evidence="4" id="KW-0560">Oxidoreductase</keyword>
<dbReference type="EMBL" id="JOWA01000110">
    <property type="protein sequence ID" value="KEZ41587.1"/>
    <property type="molecule type" value="Genomic_DNA"/>
</dbReference>
<dbReference type="InterPro" id="IPR036291">
    <property type="entry name" value="NAD(P)-bd_dom_sf"/>
</dbReference>
<sequence>MKAVVLRGDFDVVVEDRPKPNITAQTDVIVKVITSGLCGSDLHMYRGHQKTGVGQIMGHEFVGTVESVGHKITKFKPGDKVVSVFATICQECWFCRQGLESRCETTLAFGSPALDGGQAEYVRVPHGDGTLQHAPAHLDDSLLIMMSDIFPTGYYGAMRAIGFLQRPLLPPADGSGIGFGTQKLSEAVFVVLGCGPVGLCALLTAKTKGVKTVYAVDSVDQRLEQARLFGGIPLKFGVDDVPQIIKQATDGRGADGIVEVVGNKAALRSAFYLVRKCGVLSSIGFHHGDLPFTATEVYAKNLTVNFGRAASSKVFDEALACLEANKDKVSTIVSHTLPLTDAQHGYEIFEKHEAQKVLFKS</sequence>
<evidence type="ECO:0008006" key="10">
    <source>
        <dbReference type="Google" id="ProtNLM"/>
    </source>
</evidence>
<dbReference type="VEuPathDB" id="FungiDB:SAPIO_CDS7762"/>
<dbReference type="Proteomes" id="UP000028545">
    <property type="component" value="Unassembled WGS sequence"/>
</dbReference>
<dbReference type="Pfam" id="PF08240">
    <property type="entry name" value="ADH_N"/>
    <property type="match status" value="1"/>
</dbReference>
<dbReference type="GeneID" id="27726834"/>
<comment type="cofactor">
    <cofactor evidence="1 5">
        <name>Zn(2+)</name>
        <dbReference type="ChEBI" id="CHEBI:29105"/>
    </cofactor>
</comment>
<dbReference type="Gene3D" id="3.90.180.10">
    <property type="entry name" value="Medium-chain alcohol dehydrogenases, catalytic domain"/>
    <property type="match status" value="1"/>
</dbReference>
<dbReference type="RefSeq" id="XP_016641386.1">
    <property type="nucleotide sequence ID" value="XM_016789559.1"/>
</dbReference>
<protein>
    <recommendedName>
        <fullName evidence="10">Enoyl reductase (ER) domain-containing protein</fullName>
    </recommendedName>
</protein>
<dbReference type="PROSITE" id="PS00059">
    <property type="entry name" value="ADH_ZINC"/>
    <property type="match status" value="1"/>
</dbReference>
<gene>
    <name evidence="8" type="ORF">SAPIO_CDS7762</name>
</gene>
<dbReference type="SUPFAM" id="SSF51735">
    <property type="entry name" value="NAD(P)-binding Rossmann-fold domains"/>
    <property type="match status" value="1"/>
</dbReference>
<proteinExistence type="inferred from homology"/>
<keyword evidence="2 5" id="KW-0479">Metal-binding</keyword>
<organism evidence="8 9">
    <name type="scientific">Pseudallescheria apiosperma</name>
    <name type="common">Scedosporium apiospermum</name>
    <dbReference type="NCBI Taxonomy" id="563466"/>
    <lineage>
        <taxon>Eukaryota</taxon>
        <taxon>Fungi</taxon>
        <taxon>Dikarya</taxon>
        <taxon>Ascomycota</taxon>
        <taxon>Pezizomycotina</taxon>
        <taxon>Sordariomycetes</taxon>
        <taxon>Hypocreomycetidae</taxon>
        <taxon>Microascales</taxon>
        <taxon>Microascaceae</taxon>
        <taxon>Scedosporium</taxon>
    </lineage>
</organism>
<evidence type="ECO:0000256" key="5">
    <source>
        <dbReference type="RuleBase" id="RU361277"/>
    </source>
</evidence>
<dbReference type="Pfam" id="PF00107">
    <property type="entry name" value="ADH_zinc_N"/>
    <property type="match status" value="1"/>
</dbReference>
<evidence type="ECO:0000259" key="7">
    <source>
        <dbReference type="Pfam" id="PF08240"/>
    </source>
</evidence>
<keyword evidence="3 5" id="KW-0862">Zinc</keyword>
<dbReference type="OMA" id="GHIMGHE"/>
<evidence type="ECO:0000256" key="2">
    <source>
        <dbReference type="ARBA" id="ARBA00022723"/>
    </source>
</evidence>
<evidence type="ECO:0000256" key="1">
    <source>
        <dbReference type="ARBA" id="ARBA00001947"/>
    </source>
</evidence>
<dbReference type="AlphaFoldDB" id="A0A084G2M5"/>
<evidence type="ECO:0000313" key="9">
    <source>
        <dbReference type="Proteomes" id="UP000028545"/>
    </source>
</evidence>
<evidence type="ECO:0000256" key="4">
    <source>
        <dbReference type="ARBA" id="ARBA00023002"/>
    </source>
</evidence>
<dbReference type="GO" id="GO:0008270">
    <property type="term" value="F:zinc ion binding"/>
    <property type="evidence" value="ECO:0007669"/>
    <property type="project" value="InterPro"/>
</dbReference>
<evidence type="ECO:0000256" key="3">
    <source>
        <dbReference type="ARBA" id="ARBA00022833"/>
    </source>
</evidence>
<dbReference type="OrthoDB" id="442947at2759"/>
<dbReference type="SUPFAM" id="SSF50129">
    <property type="entry name" value="GroES-like"/>
    <property type="match status" value="1"/>
</dbReference>
<feature type="domain" description="Alcohol dehydrogenase-like N-terminal" evidence="7">
    <location>
        <begin position="25"/>
        <end position="127"/>
    </location>
</feature>
<comment type="caution">
    <text evidence="8">The sequence shown here is derived from an EMBL/GenBank/DDBJ whole genome shotgun (WGS) entry which is preliminary data.</text>
</comment>
<keyword evidence="9" id="KW-1185">Reference proteome</keyword>
<dbReference type="PANTHER" id="PTHR42813:SF2">
    <property type="entry name" value="DEHYDROGENASE, ZINC-CONTAINING, PUTATIVE (AFU_ORTHOLOGUE AFUA_2G02810)-RELATED"/>
    <property type="match status" value="1"/>
</dbReference>
<comment type="similarity">
    <text evidence="5">Belongs to the zinc-containing alcohol dehydrogenase family.</text>
</comment>
<dbReference type="InterPro" id="IPR011032">
    <property type="entry name" value="GroES-like_sf"/>
</dbReference>